<keyword evidence="6" id="KW-0282">Flagellum</keyword>
<dbReference type="PROSITE" id="PS50096">
    <property type="entry name" value="IQ"/>
    <property type="match status" value="1"/>
</dbReference>
<keyword evidence="8" id="KW-0206">Cytoskeleton</keyword>
<sequence>MGTKEDLLKAVDSLGENPAIREVEATIKILDECIWKVEAVFLLPAVLANLGRKSAGQGGDLVGVLLDHQLLEERLANQQLRWLGAGEGEKGKTMLAGLEQELCGSFQNVLRCLRTDPAMCRGLSSEAIAEGSLKLTEGLRELQGLLVERQLMGTAEEQAERDRSRYLDELCLRHRNNLELVSALEEEVAAATKDKEEEISKKNQVIRKLKTSLLQMQKMSEDFATRTLKAAENQNLSDRKTSEGRCSSMQQEVNQLRAQLANLITENRDVELTLRRRNNKVESEIENWIQKYDADMGEKQVELEEVSVLYTQETEELMELEEHYAVLELEFSQIMEEKRLAQEHKEKEEREQVVKDQNAVVIQAYWRGFKVRKAMKGKNKGKKGKKGKGKKAK</sequence>
<dbReference type="Pfam" id="PF00612">
    <property type="entry name" value="IQ"/>
    <property type="match status" value="1"/>
</dbReference>
<accession>A0AAD7T409</accession>
<feature type="region of interest" description="Disordered" evidence="13">
    <location>
        <begin position="373"/>
        <end position="393"/>
    </location>
</feature>
<dbReference type="AlphaFoldDB" id="A0AAD7T409"/>
<dbReference type="PANTHER" id="PTHR31598:SF1">
    <property type="entry name" value="DYNEIN REGULATORY COMPLEX PROTEIN 10"/>
    <property type="match status" value="1"/>
</dbReference>
<proteinExistence type="inferred from homology"/>
<evidence type="ECO:0000256" key="6">
    <source>
        <dbReference type="ARBA" id="ARBA00022846"/>
    </source>
</evidence>
<comment type="function">
    <text evidence="1">Component of the nexin-dynein regulatory complex (N-DRC), a key regulator of ciliary/flagellar motility which maintains the alignment and integrity of the distal axoneme and regulates microtubule sliding in motile axonemes.</text>
</comment>
<evidence type="ECO:0000256" key="13">
    <source>
        <dbReference type="SAM" id="MobiDB-lite"/>
    </source>
</evidence>
<keyword evidence="9" id="KW-0966">Cell projection</keyword>
<dbReference type="SMART" id="SM00015">
    <property type="entry name" value="IQ"/>
    <property type="match status" value="1"/>
</dbReference>
<dbReference type="EMBL" id="JAINUG010000014">
    <property type="protein sequence ID" value="KAJ8414049.1"/>
    <property type="molecule type" value="Genomic_DNA"/>
</dbReference>
<evidence type="ECO:0000256" key="5">
    <source>
        <dbReference type="ARBA" id="ARBA00022490"/>
    </source>
</evidence>
<dbReference type="Proteomes" id="UP001221898">
    <property type="component" value="Unassembled WGS sequence"/>
</dbReference>
<evidence type="ECO:0000256" key="11">
    <source>
        <dbReference type="ARBA" id="ARBA00046836"/>
    </source>
</evidence>
<evidence type="ECO:0000256" key="1">
    <source>
        <dbReference type="ARBA" id="ARBA00003029"/>
    </source>
</evidence>
<evidence type="ECO:0000256" key="10">
    <source>
        <dbReference type="ARBA" id="ARBA00032180"/>
    </source>
</evidence>
<reference evidence="14" key="1">
    <citation type="journal article" date="2023" name="Science">
        <title>Genome structures resolve the early diversification of teleost fishes.</title>
        <authorList>
            <person name="Parey E."/>
            <person name="Louis A."/>
            <person name="Montfort J."/>
            <person name="Bouchez O."/>
            <person name="Roques C."/>
            <person name="Iampietro C."/>
            <person name="Lluch J."/>
            <person name="Castinel A."/>
            <person name="Donnadieu C."/>
            <person name="Desvignes T."/>
            <person name="Floi Bucao C."/>
            <person name="Jouanno E."/>
            <person name="Wen M."/>
            <person name="Mejri S."/>
            <person name="Dirks R."/>
            <person name="Jansen H."/>
            <person name="Henkel C."/>
            <person name="Chen W.J."/>
            <person name="Zahm M."/>
            <person name="Cabau C."/>
            <person name="Klopp C."/>
            <person name="Thompson A.W."/>
            <person name="Robinson-Rechavi M."/>
            <person name="Braasch I."/>
            <person name="Lecointre G."/>
            <person name="Bobe J."/>
            <person name="Postlethwait J.H."/>
            <person name="Berthelot C."/>
            <person name="Roest Crollius H."/>
            <person name="Guiguen Y."/>
        </authorList>
    </citation>
    <scope>NUCLEOTIDE SEQUENCE</scope>
    <source>
        <strain evidence="14">NC1722</strain>
    </source>
</reference>
<dbReference type="InterPro" id="IPR042815">
    <property type="entry name" value="DRC10"/>
</dbReference>
<organism evidence="14 15">
    <name type="scientific">Aldrovandia affinis</name>
    <dbReference type="NCBI Taxonomy" id="143900"/>
    <lineage>
        <taxon>Eukaryota</taxon>
        <taxon>Metazoa</taxon>
        <taxon>Chordata</taxon>
        <taxon>Craniata</taxon>
        <taxon>Vertebrata</taxon>
        <taxon>Euteleostomi</taxon>
        <taxon>Actinopterygii</taxon>
        <taxon>Neopterygii</taxon>
        <taxon>Teleostei</taxon>
        <taxon>Notacanthiformes</taxon>
        <taxon>Halosauridae</taxon>
        <taxon>Aldrovandia</taxon>
    </lineage>
</organism>
<keyword evidence="12" id="KW-0175">Coiled coil</keyword>
<evidence type="ECO:0000313" key="14">
    <source>
        <dbReference type="EMBL" id="KAJ8414049.1"/>
    </source>
</evidence>
<gene>
    <name evidence="14" type="ORF">AAFF_G00066470</name>
</gene>
<comment type="similarity">
    <text evidence="3">Belongs to the DRC10 family.</text>
</comment>
<comment type="subcellular location">
    <subcellularLocation>
        <location evidence="2">Cytoplasm</location>
        <location evidence="2">Cytoskeleton</location>
        <location evidence="2">Flagellum axoneme</location>
    </subcellularLocation>
</comment>
<keyword evidence="7" id="KW-0969">Cilium</keyword>
<dbReference type="InterPro" id="IPR000048">
    <property type="entry name" value="IQ_motif_EF-hand-BS"/>
</dbReference>
<keyword evidence="5" id="KW-0963">Cytoplasm</keyword>
<protein>
    <recommendedName>
        <fullName evidence="4">Dynein regulatory complex protein 10</fullName>
    </recommendedName>
    <alternativeName>
        <fullName evidence="10">IQ domain-containing protein D</fullName>
    </alternativeName>
</protein>
<evidence type="ECO:0000256" key="2">
    <source>
        <dbReference type="ARBA" id="ARBA00004611"/>
    </source>
</evidence>
<dbReference type="CDD" id="cd23767">
    <property type="entry name" value="IQCD"/>
    <property type="match status" value="1"/>
</dbReference>
<evidence type="ECO:0000256" key="7">
    <source>
        <dbReference type="ARBA" id="ARBA00023069"/>
    </source>
</evidence>
<dbReference type="Gene3D" id="1.20.5.190">
    <property type="match status" value="1"/>
</dbReference>
<keyword evidence="15" id="KW-1185">Reference proteome</keyword>
<evidence type="ECO:0000256" key="3">
    <source>
        <dbReference type="ARBA" id="ARBA00009071"/>
    </source>
</evidence>
<feature type="coiled-coil region" evidence="12">
    <location>
        <begin position="303"/>
        <end position="351"/>
    </location>
</feature>
<comment type="subunit">
    <text evidence="11">Component of the nexin-dynein regulatory complex (N-DRC). Interacts with CFAP52.</text>
</comment>
<comment type="caution">
    <text evidence="14">The sequence shown here is derived from an EMBL/GenBank/DDBJ whole genome shotgun (WGS) entry which is preliminary data.</text>
</comment>
<feature type="coiled-coil region" evidence="12">
    <location>
        <begin position="239"/>
        <end position="273"/>
    </location>
</feature>
<evidence type="ECO:0000256" key="12">
    <source>
        <dbReference type="SAM" id="Coils"/>
    </source>
</evidence>
<evidence type="ECO:0000256" key="9">
    <source>
        <dbReference type="ARBA" id="ARBA00023273"/>
    </source>
</evidence>
<evidence type="ECO:0000256" key="4">
    <source>
        <dbReference type="ARBA" id="ARBA00021752"/>
    </source>
</evidence>
<evidence type="ECO:0000313" key="15">
    <source>
        <dbReference type="Proteomes" id="UP001221898"/>
    </source>
</evidence>
<name>A0AAD7T409_9TELE</name>
<evidence type="ECO:0000256" key="8">
    <source>
        <dbReference type="ARBA" id="ARBA00023212"/>
    </source>
</evidence>
<dbReference type="PANTHER" id="PTHR31598">
    <property type="entry name" value="IQ DOMAIN-CONTAINING PROTEIN D"/>
    <property type="match status" value="1"/>
</dbReference>